<dbReference type="InterPro" id="IPR045063">
    <property type="entry name" value="Dynamin_N"/>
</dbReference>
<dbReference type="Proteomes" id="UP000734854">
    <property type="component" value="Unassembled WGS sequence"/>
</dbReference>
<dbReference type="AlphaFoldDB" id="A0A8J5G8M8"/>
<dbReference type="FunFam" id="3.20.20.70:FF:000243">
    <property type="entry name" value="Probable transmembrane GTPase FZO-like, chloroplastic"/>
    <property type="match status" value="1"/>
</dbReference>
<reference evidence="4 5" key="1">
    <citation type="submission" date="2020-08" db="EMBL/GenBank/DDBJ databases">
        <title>Plant Genome Project.</title>
        <authorList>
            <person name="Zhang R.-G."/>
        </authorList>
    </citation>
    <scope>NUCLEOTIDE SEQUENCE [LARGE SCALE GENOMIC DNA]</scope>
    <source>
        <tissue evidence="4">Rhizome</tissue>
    </source>
</reference>
<feature type="domain" description="Dynamin N-terminal" evidence="3">
    <location>
        <begin position="431"/>
        <end position="487"/>
    </location>
</feature>
<dbReference type="PANTHER" id="PTHR43681">
    <property type="entry name" value="TRANSMEMBRANE GTPASE FZO"/>
    <property type="match status" value="1"/>
</dbReference>
<keyword evidence="1" id="KW-0175">Coiled coil</keyword>
<dbReference type="SUPFAM" id="SSF52540">
    <property type="entry name" value="P-loop containing nucleoside triphosphate hydrolases"/>
    <property type="match status" value="1"/>
</dbReference>
<accession>A0A8J5G8M8</accession>
<dbReference type="SUPFAM" id="SSF51391">
    <property type="entry name" value="Thiamin phosphate synthase"/>
    <property type="match status" value="1"/>
</dbReference>
<protein>
    <recommendedName>
        <fullName evidence="3">Dynamin N-terminal domain-containing protein</fullName>
    </recommendedName>
</protein>
<comment type="caution">
    <text evidence="4">The sequence shown here is derived from an EMBL/GenBank/DDBJ whole genome shotgun (WGS) entry which is preliminary data.</text>
</comment>
<evidence type="ECO:0000256" key="1">
    <source>
        <dbReference type="SAM" id="Coils"/>
    </source>
</evidence>
<dbReference type="GO" id="GO:0031969">
    <property type="term" value="C:chloroplast membrane"/>
    <property type="evidence" value="ECO:0007669"/>
    <property type="project" value="TreeGrafter"/>
</dbReference>
<dbReference type="InterPro" id="IPR013785">
    <property type="entry name" value="Aldolase_TIM"/>
</dbReference>
<name>A0A8J5G8M8_ZINOF</name>
<dbReference type="Pfam" id="PF00350">
    <property type="entry name" value="Dynamin_N"/>
    <property type="match status" value="2"/>
</dbReference>
<dbReference type="PANTHER" id="PTHR43681:SF1">
    <property type="entry name" value="SARCALUMENIN"/>
    <property type="match status" value="1"/>
</dbReference>
<feature type="region of interest" description="Disordered" evidence="2">
    <location>
        <begin position="36"/>
        <end position="65"/>
    </location>
</feature>
<organism evidence="4 5">
    <name type="scientific">Zingiber officinale</name>
    <name type="common">Ginger</name>
    <name type="synonym">Amomum zingiber</name>
    <dbReference type="NCBI Taxonomy" id="94328"/>
    <lineage>
        <taxon>Eukaryota</taxon>
        <taxon>Viridiplantae</taxon>
        <taxon>Streptophyta</taxon>
        <taxon>Embryophyta</taxon>
        <taxon>Tracheophyta</taxon>
        <taxon>Spermatophyta</taxon>
        <taxon>Magnoliopsida</taxon>
        <taxon>Liliopsida</taxon>
        <taxon>Zingiberales</taxon>
        <taxon>Zingiberaceae</taxon>
        <taxon>Zingiber</taxon>
    </lineage>
</organism>
<feature type="coiled-coil region" evidence="1">
    <location>
        <begin position="1023"/>
        <end position="1050"/>
    </location>
</feature>
<proteinExistence type="predicted"/>
<feature type="domain" description="Dynamin N-terminal" evidence="3">
    <location>
        <begin position="373"/>
        <end position="420"/>
    </location>
</feature>
<dbReference type="InterPro" id="IPR027417">
    <property type="entry name" value="P-loop_NTPase"/>
</dbReference>
<dbReference type="Gene3D" id="3.40.50.300">
    <property type="entry name" value="P-loop containing nucleotide triphosphate hydrolases"/>
    <property type="match status" value="1"/>
</dbReference>
<evidence type="ECO:0000313" key="4">
    <source>
        <dbReference type="EMBL" id="KAG6502638.1"/>
    </source>
</evidence>
<dbReference type="InterPro" id="IPR036206">
    <property type="entry name" value="ThiamineP_synth_sf"/>
</dbReference>
<dbReference type="CDD" id="cd09912">
    <property type="entry name" value="DLP_2"/>
    <property type="match status" value="1"/>
</dbReference>
<dbReference type="GO" id="GO:0010027">
    <property type="term" value="P:thylakoid membrane organization"/>
    <property type="evidence" value="ECO:0007669"/>
    <property type="project" value="TreeGrafter"/>
</dbReference>
<evidence type="ECO:0000256" key="2">
    <source>
        <dbReference type="SAM" id="MobiDB-lite"/>
    </source>
</evidence>
<sequence length="1050" mass="116253">MVACLLHGHSPFAAARSPHLPLFPKPLSAFPFCRRPSLSDRRSTPRTVNAVGPNSSSFPNSQKQMQQQQKQVRTLFPGGFKRPEISVPTLVLRLSVDESLERGAEIDFALPKGVGVVVLDGGEETGGRLYEAACALKSLVGDRAYLLIAERVDIAAAVGANGVVLSDSAIPTLVARNMMMKSKSDSVYLPLVARTVQSTASALSASSSEGADFLIMSMKADKFDDILGSSVIQQMKVPLFFIATDFFPDRLPSDMASNLLKAGSSGMVLCLNELKSFDDGTLKMFSRPYMANGTMQDKYQNSRAKMDDTRFANNRQAGIMGFSKLDDRELELIERERVLINEAVSIIQKATPMMKDVSLLVDAAARLSEPFLLVIVGEFNSGKSTVINALLGRRYLKEGVVPTTNEITLLLHSETESANHSHCERNPDGQFICYLSSPILKQMNLVDTPGTNVILQRQQRLTEEFVPRADLILFVISADRPLTESECGNLYLCMCLLIYLSKCQVAFLLYVQQWKKKVVFVLNKLDLYRTNSELEEATSFVKENARRLLNSEDIRLFPVSARSALDAKLSSSSYSAVKYEEALFSDSRWMSSQFYELEKFLFSLLDGTTESGLERVKLKLETPLAIADKLLSSCQALVKQEYEIASEDLISIAGILSSVKDYSAKIESESVTWRKSITSAVETAKSRALKLTDSLLRLSNIDLIPTYALKTERAGSTFATSTFQNDIINPALSDAQRVLADYSEWSESCNSREAKLYLEHFKKQWPALVDTNGEFHLEKYSINIASGDFSSKVIENFSSGAAARLFEQEIREVVQEDKSMCMLIIHSHNAYSIKDEPFLYPQPGVLPSLSYLIGSLLSFHSFLYKSTKSSIDAITSFAQIVESRPKRSSKVASAMNIDGYGNLCAFFPFFDLFCHALHVVGTFGGLGAAGLSASLLTSVLPTTLEDLLALAFCSAGGWLAISNFPRRRKETMEKVSKVADKLATELNDAMLKDLMNSVEKLNQFVEAISRPYVDAAQDRIDRSIEMQEELAKAEQNLQALRVEIQNLHVS</sequence>
<keyword evidence="5" id="KW-1185">Reference proteome</keyword>
<dbReference type="InterPro" id="IPR051943">
    <property type="entry name" value="TRAFAC_Dynamin-like_GTPase"/>
</dbReference>
<gene>
    <name evidence="4" type="ORF">ZIOFF_034924</name>
</gene>
<dbReference type="FunFam" id="3.40.50.300:FF:001052">
    <property type="entry name" value="Probable transmembrane GTPase FZO-like, chloroplastic"/>
    <property type="match status" value="1"/>
</dbReference>
<feature type="compositionally biased region" description="Polar residues" evidence="2">
    <location>
        <begin position="52"/>
        <end position="61"/>
    </location>
</feature>
<evidence type="ECO:0000313" key="5">
    <source>
        <dbReference type="Proteomes" id="UP000734854"/>
    </source>
</evidence>
<dbReference type="EMBL" id="JACMSC010000010">
    <property type="protein sequence ID" value="KAG6502638.1"/>
    <property type="molecule type" value="Genomic_DNA"/>
</dbReference>
<evidence type="ECO:0000259" key="3">
    <source>
        <dbReference type="Pfam" id="PF00350"/>
    </source>
</evidence>
<dbReference type="Gene3D" id="3.20.20.70">
    <property type="entry name" value="Aldolase class I"/>
    <property type="match status" value="1"/>
</dbReference>